<dbReference type="GO" id="GO:0050776">
    <property type="term" value="P:regulation of immune response"/>
    <property type="evidence" value="ECO:0007669"/>
    <property type="project" value="TreeGrafter"/>
</dbReference>
<evidence type="ECO:0000313" key="4">
    <source>
        <dbReference type="RefSeq" id="XP_036682676.1"/>
    </source>
</evidence>
<evidence type="ECO:0000256" key="1">
    <source>
        <dbReference type="SAM" id="MobiDB-lite"/>
    </source>
</evidence>
<dbReference type="KEGG" id="bmus:118881660"/>
<dbReference type="PANTHER" id="PTHR35265">
    <property type="entry name" value="LEUKOSIALIN"/>
    <property type="match status" value="1"/>
</dbReference>
<protein>
    <submittedName>
        <fullName evidence="4">Leukosialin</fullName>
    </submittedName>
</protein>
<dbReference type="PANTHER" id="PTHR35265:SF1">
    <property type="entry name" value="LEUKOSIALIN"/>
    <property type="match status" value="1"/>
</dbReference>
<dbReference type="GO" id="GO:0004888">
    <property type="term" value="F:transmembrane signaling receptor activity"/>
    <property type="evidence" value="ECO:0007669"/>
    <property type="project" value="InterPro"/>
</dbReference>
<feature type="compositionally biased region" description="Polar residues" evidence="1">
    <location>
        <begin position="333"/>
        <end position="344"/>
    </location>
</feature>
<dbReference type="InterPro" id="IPR038829">
    <property type="entry name" value="Leukosialin"/>
</dbReference>
<keyword evidence="3" id="KW-1185">Reference proteome</keyword>
<feature type="compositionally biased region" description="Low complexity" evidence="1">
    <location>
        <begin position="265"/>
        <end position="280"/>
    </location>
</feature>
<dbReference type="GeneID" id="118881660"/>
<evidence type="ECO:0000256" key="2">
    <source>
        <dbReference type="SAM" id="Phobius"/>
    </source>
</evidence>
<keyword evidence="2" id="KW-1133">Transmembrane helix</keyword>
<feature type="compositionally biased region" description="Polar residues" evidence="1">
    <location>
        <begin position="191"/>
        <end position="206"/>
    </location>
</feature>
<feature type="region of interest" description="Disordered" evidence="1">
    <location>
        <begin position="333"/>
        <end position="368"/>
    </location>
</feature>
<keyword evidence="2" id="KW-0812">Transmembrane</keyword>
<dbReference type="OrthoDB" id="9666309at2759"/>
<evidence type="ECO:0000313" key="3">
    <source>
        <dbReference type="Proteomes" id="UP000694857"/>
    </source>
</evidence>
<dbReference type="RefSeq" id="XP_036682676.1">
    <property type="nucleotide sequence ID" value="XM_036826781.1"/>
</dbReference>
<dbReference type="Proteomes" id="UP000694857">
    <property type="component" value="Chromosome 15"/>
</dbReference>
<feature type="region of interest" description="Disordered" evidence="1">
    <location>
        <begin position="259"/>
        <end position="289"/>
    </location>
</feature>
<gene>
    <name evidence="4" type="primary">SPN</name>
</gene>
<organism evidence="3 4">
    <name type="scientific">Balaenoptera musculus</name>
    <name type="common">Blue whale</name>
    <dbReference type="NCBI Taxonomy" id="9771"/>
    <lineage>
        <taxon>Eukaryota</taxon>
        <taxon>Metazoa</taxon>
        <taxon>Chordata</taxon>
        <taxon>Craniata</taxon>
        <taxon>Vertebrata</taxon>
        <taxon>Euteleostomi</taxon>
        <taxon>Mammalia</taxon>
        <taxon>Eutheria</taxon>
        <taxon>Laurasiatheria</taxon>
        <taxon>Artiodactyla</taxon>
        <taxon>Whippomorpha</taxon>
        <taxon>Cetacea</taxon>
        <taxon>Mysticeti</taxon>
        <taxon>Balaenopteridae</taxon>
        <taxon>Balaenoptera</taxon>
    </lineage>
</organism>
<feature type="region of interest" description="Disordered" evidence="1">
    <location>
        <begin position="437"/>
        <end position="520"/>
    </location>
</feature>
<dbReference type="GO" id="GO:0042742">
    <property type="term" value="P:defense response to bacterium"/>
    <property type="evidence" value="ECO:0007669"/>
    <property type="project" value="TreeGrafter"/>
</dbReference>
<accession>A0A8B8VCW1</accession>
<feature type="region of interest" description="Disordered" evidence="1">
    <location>
        <begin position="173"/>
        <end position="215"/>
    </location>
</feature>
<proteinExistence type="predicted"/>
<keyword evidence="2" id="KW-0472">Membrane</keyword>
<name>A0A8B8VCW1_BALMU</name>
<dbReference type="GO" id="GO:2000404">
    <property type="term" value="P:regulation of T cell migration"/>
    <property type="evidence" value="ECO:0007669"/>
    <property type="project" value="InterPro"/>
</dbReference>
<dbReference type="GO" id="GO:0031072">
    <property type="term" value="F:heat shock protein binding"/>
    <property type="evidence" value="ECO:0007669"/>
    <property type="project" value="TreeGrafter"/>
</dbReference>
<dbReference type="CTD" id="6693"/>
<feature type="compositionally biased region" description="Low complexity" evidence="1">
    <location>
        <begin position="351"/>
        <end position="368"/>
    </location>
</feature>
<dbReference type="GO" id="GO:0007166">
    <property type="term" value="P:cell surface receptor signaling pathway"/>
    <property type="evidence" value="ECO:0007669"/>
    <property type="project" value="TreeGrafter"/>
</dbReference>
<dbReference type="AlphaFoldDB" id="A0A8B8VCW1"/>
<feature type="transmembrane region" description="Helical" evidence="2">
    <location>
        <begin position="376"/>
        <end position="397"/>
    </location>
</feature>
<feature type="compositionally biased region" description="Basic and acidic residues" evidence="1">
    <location>
        <begin position="175"/>
        <end position="185"/>
    </location>
</feature>
<reference evidence="4" key="1">
    <citation type="submission" date="2025-08" db="UniProtKB">
        <authorList>
            <consortium name="RefSeq"/>
        </authorList>
    </citation>
    <scope>IDENTIFICATION</scope>
    <source>
        <tissue evidence="4">Epidermis and Blubber</tissue>
    </source>
</reference>
<dbReference type="GO" id="GO:0050863">
    <property type="term" value="P:regulation of T cell activation"/>
    <property type="evidence" value="ECO:0007669"/>
    <property type="project" value="InterPro"/>
</dbReference>
<dbReference type="GO" id="GO:0009897">
    <property type="term" value="C:external side of plasma membrane"/>
    <property type="evidence" value="ECO:0007669"/>
    <property type="project" value="TreeGrafter"/>
</dbReference>
<sequence length="520" mass="53829">MGKEDEEPLGLNRVSAGQEGVAIAGAGAANARGGLWDRFNGGAASVLLFLTLVKARVEKAVEPQSSARQLAGKWAGGEGLARSCPLPPAPYVFYFFHFPTLRSQLLLMPVALEMILLLLLCGSVWAQNMSSESLDGPVTLQRLEPTASSVSLVSNIYETTKFNSMTSNFATTEVPKTDDSTEHKIFPPSSTPYTANEASSPGTSIAASRGPPVNESIISQKDSAKKLSMPLEISNATSIPAVPVMKSTGFHTMTGETMATSPLETSSGSSGPPVTTATSSLETSDGTSGPPVTIAISSLKTSNVTSGPPVIMETSSLKTSKETSGLPVTMATTSLKTPRGTSGSPIFGVKTSSPTSSTNISSRSSPNSGWGTNGTLLVAVLVALLVVTALVALLLLWRQRQKRKTGVLTLSRSGKHNGVANAWAGVAQVSHEEAATITEGASGGNNDSGVPQGEGSGQRPTLTTFFGRRKSRQGSVALEELKPGPAPSLKGEEEPLVGSKDEAAETSASDGAEERDVEAP</sequence>